<accession>A0A382KNH2</accession>
<dbReference type="AlphaFoldDB" id="A0A382KNH2"/>
<evidence type="ECO:0000313" key="1">
    <source>
        <dbReference type="EMBL" id="SVC25125.1"/>
    </source>
</evidence>
<organism evidence="1">
    <name type="scientific">marine metagenome</name>
    <dbReference type="NCBI Taxonomy" id="408172"/>
    <lineage>
        <taxon>unclassified sequences</taxon>
        <taxon>metagenomes</taxon>
        <taxon>ecological metagenomes</taxon>
    </lineage>
</organism>
<feature type="non-terminal residue" evidence="1">
    <location>
        <position position="73"/>
    </location>
</feature>
<name>A0A382KNH2_9ZZZZ</name>
<sequence length="73" mass="8455">MQPYRTLSVDPISKPRSATQWVLLTSLAYSEHLRSTLTASTLGGRSTVLQHFFDRVLYFFLTLAFKTISFHFR</sequence>
<dbReference type="EMBL" id="UINC01081356">
    <property type="protein sequence ID" value="SVC25125.1"/>
    <property type="molecule type" value="Genomic_DNA"/>
</dbReference>
<gene>
    <name evidence="1" type="ORF">METZ01_LOCUS277979</name>
</gene>
<reference evidence="1" key="1">
    <citation type="submission" date="2018-05" db="EMBL/GenBank/DDBJ databases">
        <authorList>
            <person name="Lanie J.A."/>
            <person name="Ng W.-L."/>
            <person name="Kazmierczak K.M."/>
            <person name="Andrzejewski T.M."/>
            <person name="Davidsen T.M."/>
            <person name="Wayne K.J."/>
            <person name="Tettelin H."/>
            <person name="Glass J.I."/>
            <person name="Rusch D."/>
            <person name="Podicherti R."/>
            <person name="Tsui H.-C.T."/>
            <person name="Winkler M.E."/>
        </authorList>
    </citation>
    <scope>NUCLEOTIDE SEQUENCE</scope>
</reference>
<protein>
    <submittedName>
        <fullName evidence="1">Uncharacterized protein</fullName>
    </submittedName>
</protein>
<proteinExistence type="predicted"/>